<dbReference type="AlphaFoldDB" id="A0A484HHT3"/>
<proteinExistence type="predicted"/>
<evidence type="ECO:0000256" key="1">
    <source>
        <dbReference type="SAM" id="SignalP"/>
    </source>
</evidence>
<feature type="chain" id="PRO_5019771204" description="Lipoprotein" evidence="1">
    <location>
        <begin position="24"/>
        <end position="178"/>
    </location>
</feature>
<reference evidence="2" key="1">
    <citation type="submission" date="2019-01" db="EMBL/GenBank/DDBJ databases">
        <authorList>
            <consortium name="Genoscope - CEA"/>
            <person name="William W."/>
        </authorList>
    </citation>
    <scope>NUCLEOTIDE SEQUENCE</scope>
    <source>
        <strain evidence="2">CR-1</strain>
    </source>
</reference>
<sequence>MKISFYPKTIVFIIFSLIFFACAAPEPEWEKVAHPIPGGELTVEGDRIFHNGRLFAELRYFIHDTDVVYYKDDVPEVVNGFSIFYHPYGKEIWIFPVWSVQTDGGEVRGARDVQRVWDAYRKNPAGPSPLRLKGMTPNRELLEKTLATDIQISPDGRNVTYRAAGRTFRYDVEKGLSF</sequence>
<keyword evidence="1" id="KW-0732">Signal</keyword>
<dbReference type="EMBL" id="CAACVI010000034">
    <property type="protein sequence ID" value="VEN74712.1"/>
    <property type="molecule type" value="Genomic_DNA"/>
</dbReference>
<organism evidence="2">
    <name type="scientific">uncultured Desulfobacteraceae bacterium</name>
    <dbReference type="NCBI Taxonomy" id="218296"/>
    <lineage>
        <taxon>Bacteria</taxon>
        <taxon>Pseudomonadati</taxon>
        <taxon>Thermodesulfobacteriota</taxon>
        <taxon>Desulfobacteria</taxon>
        <taxon>Desulfobacterales</taxon>
        <taxon>Desulfobacteraceae</taxon>
        <taxon>environmental samples</taxon>
    </lineage>
</organism>
<dbReference type="PROSITE" id="PS51257">
    <property type="entry name" value="PROKAR_LIPOPROTEIN"/>
    <property type="match status" value="1"/>
</dbReference>
<gene>
    <name evidence="2" type="ORF">EPICR_40299</name>
</gene>
<evidence type="ECO:0000313" key="2">
    <source>
        <dbReference type="EMBL" id="VEN74712.1"/>
    </source>
</evidence>
<name>A0A484HHT3_9BACT</name>
<accession>A0A484HHT3</accession>
<feature type="signal peptide" evidence="1">
    <location>
        <begin position="1"/>
        <end position="23"/>
    </location>
</feature>
<evidence type="ECO:0008006" key="3">
    <source>
        <dbReference type="Google" id="ProtNLM"/>
    </source>
</evidence>
<protein>
    <recommendedName>
        <fullName evidence="3">Lipoprotein</fullName>
    </recommendedName>
</protein>